<reference evidence="1" key="1">
    <citation type="journal article" date="2022" name="Int. J. Syst. Evol. Microbiol.">
        <title>A novel species of lactic acid bacteria, Ligilactobacillus pabuli sp. nov., isolated from alfalfa silage.</title>
        <authorList>
            <person name="Tohno M."/>
            <person name="Tanizawa Y."/>
            <person name="Sawada H."/>
            <person name="Sakamoto M."/>
            <person name="Ohkuma M."/>
            <person name="Kobayashi H."/>
        </authorList>
    </citation>
    <scope>NUCLEOTIDE SEQUENCE</scope>
    <source>
        <strain evidence="1">AF129</strain>
    </source>
</reference>
<keyword evidence="2" id="KW-1185">Reference proteome</keyword>
<dbReference type="EMBL" id="BQXH01000005">
    <property type="protein sequence ID" value="GKS81082.1"/>
    <property type="molecule type" value="Genomic_DNA"/>
</dbReference>
<accession>A0ABQ5JHV0</accession>
<evidence type="ECO:0000313" key="1">
    <source>
        <dbReference type="EMBL" id="GKS81082.1"/>
    </source>
</evidence>
<dbReference type="RefSeq" id="WP_244054846.1">
    <property type="nucleotide sequence ID" value="NZ_BQXH01000005.1"/>
</dbReference>
<evidence type="ECO:0000313" key="2">
    <source>
        <dbReference type="Proteomes" id="UP001055149"/>
    </source>
</evidence>
<protein>
    <submittedName>
        <fullName evidence="1">Uncharacterized protein</fullName>
    </submittedName>
</protein>
<organism evidence="1 2">
    <name type="scientific">Ligilactobacillus pabuli</name>
    <dbReference type="NCBI Taxonomy" id="2886039"/>
    <lineage>
        <taxon>Bacteria</taxon>
        <taxon>Bacillati</taxon>
        <taxon>Bacillota</taxon>
        <taxon>Bacilli</taxon>
        <taxon>Lactobacillales</taxon>
        <taxon>Lactobacillaceae</taxon>
        <taxon>Ligilactobacillus</taxon>
    </lineage>
</organism>
<name>A0ABQ5JHV0_9LACO</name>
<proteinExistence type="predicted"/>
<sequence length="113" mass="12552">MFNLIPNDMGEVAQKLAYLQTHGQPDATENDVLLDTARAGAQDLLDEALEGPYYNVRWQTPDQVLVVTGALKNEIGTLTPRADCETFSADFKGNEILFWRNLSGQIAALIRQE</sequence>
<gene>
    <name evidence="1" type="ORF">LPAF129_07670</name>
</gene>
<comment type="caution">
    <text evidence="1">The sequence shown here is derived from an EMBL/GenBank/DDBJ whole genome shotgun (WGS) entry which is preliminary data.</text>
</comment>
<dbReference type="Proteomes" id="UP001055149">
    <property type="component" value="Unassembled WGS sequence"/>
</dbReference>